<dbReference type="Proteomes" id="UP000501452">
    <property type="component" value="Chromosome"/>
</dbReference>
<keyword evidence="3" id="KW-1185">Reference proteome</keyword>
<reference evidence="2 3" key="1">
    <citation type="submission" date="2019-10" db="EMBL/GenBank/DDBJ databases">
        <title>Rubrobacter sp nov SCSIO 52090 isolated from a deep-sea sediment in the South China Sea.</title>
        <authorList>
            <person name="Chen R.W."/>
        </authorList>
    </citation>
    <scope>NUCLEOTIDE SEQUENCE [LARGE SCALE GENOMIC DNA]</scope>
    <source>
        <strain evidence="2 3">SCSIO 52909</strain>
    </source>
</reference>
<dbReference type="RefSeq" id="WP_166178783.1">
    <property type="nucleotide sequence ID" value="NZ_CP045119.1"/>
</dbReference>
<feature type="transmembrane region" description="Helical" evidence="1">
    <location>
        <begin position="86"/>
        <end position="110"/>
    </location>
</feature>
<accession>A0A6G8QE48</accession>
<feature type="transmembrane region" description="Helical" evidence="1">
    <location>
        <begin position="130"/>
        <end position="149"/>
    </location>
</feature>
<protein>
    <submittedName>
        <fullName evidence="2">DUF2269 domain-containing protein</fullName>
    </submittedName>
</protein>
<keyword evidence="1" id="KW-0472">Membrane</keyword>
<proteinExistence type="predicted"/>
<evidence type="ECO:0000313" key="2">
    <source>
        <dbReference type="EMBL" id="QIN84517.1"/>
    </source>
</evidence>
<organism evidence="2 3">
    <name type="scientific">Rubrobacter tropicus</name>
    <dbReference type="NCBI Taxonomy" id="2653851"/>
    <lineage>
        <taxon>Bacteria</taxon>
        <taxon>Bacillati</taxon>
        <taxon>Actinomycetota</taxon>
        <taxon>Rubrobacteria</taxon>
        <taxon>Rubrobacterales</taxon>
        <taxon>Rubrobacteraceae</taxon>
        <taxon>Rubrobacter</taxon>
    </lineage>
</organism>
<evidence type="ECO:0000313" key="3">
    <source>
        <dbReference type="Proteomes" id="UP000501452"/>
    </source>
</evidence>
<keyword evidence="1" id="KW-0812">Transmembrane</keyword>
<feature type="transmembrane region" description="Helical" evidence="1">
    <location>
        <begin position="12"/>
        <end position="33"/>
    </location>
</feature>
<keyword evidence="1" id="KW-1133">Transmembrane helix</keyword>
<gene>
    <name evidence="2" type="ORF">GBA63_19115</name>
</gene>
<name>A0A6G8QE48_9ACTN</name>
<dbReference type="KEGG" id="rub:GBA63_19115"/>
<feature type="transmembrane region" description="Helical" evidence="1">
    <location>
        <begin position="53"/>
        <end position="74"/>
    </location>
</feature>
<dbReference type="EMBL" id="CP045119">
    <property type="protein sequence ID" value="QIN84517.1"/>
    <property type="molecule type" value="Genomic_DNA"/>
</dbReference>
<evidence type="ECO:0000256" key="1">
    <source>
        <dbReference type="SAM" id="Phobius"/>
    </source>
</evidence>
<sequence length="172" mass="18629">MKPRVRKFALTAHVASSVGWLGAVVVFLALAVVGLTGRDAQTVRGAYLVMEPAAWFVLVPLAFATLTTGIVQSLGTKWGLFRHYWVLFKLLITVFATVVLLVYMETFGYLAGVAADPTADLGVVRNPSPGLHAALALLVLLVATVLAVYKPRGMTPYGRRKQHEDGHEGRSR</sequence>
<dbReference type="AlphaFoldDB" id="A0A6G8QE48"/>